<dbReference type="GO" id="GO:0006351">
    <property type="term" value="P:DNA-templated transcription"/>
    <property type="evidence" value="ECO:0007669"/>
    <property type="project" value="InterPro"/>
</dbReference>
<dbReference type="GO" id="GO:0003700">
    <property type="term" value="F:DNA-binding transcription factor activity"/>
    <property type="evidence" value="ECO:0007669"/>
    <property type="project" value="InterPro"/>
</dbReference>
<comment type="caution">
    <text evidence="3">The sequence shown here is derived from an EMBL/GenBank/DDBJ whole genome shotgun (WGS) entry which is preliminary data.</text>
</comment>
<dbReference type="PANTHER" id="PTHR46910:SF38">
    <property type="entry name" value="ZN(2)-C6 FUNGAL-TYPE DOMAIN-CONTAINING PROTEIN"/>
    <property type="match status" value="1"/>
</dbReference>
<dbReference type="AlphaFoldDB" id="A0A8H5FVK9"/>
<keyword evidence="4" id="KW-1185">Reference proteome</keyword>
<accession>A0A8H5FVK9</accession>
<dbReference type="SMART" id="SM00906">
    <property type="entry name" value="Fungal_trans"/>
    <property type="match status" value="1"/>
</dbReference>
<proteinExistence type="predicted"/>
<dbReference type="CDD" id="cd12148">
    <property type="entry name" value="fungal_TF_MHR"/>
    <property type="match status" value="1"/>
</dbReference>
<sequence>MRVIAADGGKFAANSQARQEYAIHVWRQEIVVLVICRASNEDQNQRMVPSIILGHFMCDRSFYRPKATSKFGSLSVDELMQAIDKGKASELHSALGDREISWMILEKLAKHIRYLEDEVNRGELGHGPLHPKQSLATPIAESWSSVDARDSDERPKDVKSCHRRMLGLPQKAHSGESSNMQLVMMAVDHRSKIDTGITDWRRFLDSRKRPLYWNTVLPLSNRNLQQNFEFPDRDHLRILLDSYFAGSNRSLPLLHRPLFESAVEGGLHLRDHDFGALLLATCATGSLYLNDGYLPANSDIFKSGLKWFQQIPLQHVALDDSVSLHRLQMLCLAGVYLNIVCGAGKGWALCGIAIRLCQGEGAHRRALREQYSDIVEQELWKRLFWILIYFDTKLSMLYGRPRGTSAQDFDLDPLLECDDEELNSMDRSTSVQSSPQPSGKLPAQAIFWNCFLRLGEILSFAQESLYSVRRSELWTKMGIYGHDWNQRAVVELDSALNGWISSVPDHRQNSEGQFPSLAICVNAAKSCIRVIETCIRREFVPFGHFITPLFGSAMVLAVNLWRSKQIKGDLCLDHRTELTEIYKCIDLLRLYESSDIIGTVVSVGHFTPPTSSSTGSNTLQVTYKNPSIDQQHPTLPISSAELSQPPVHLATSLGYNHQATSEELSIFDAGTTQSQDLLMHSPFGGISGTFEESWDIFIENVNGLLPAGFGNFIST</sequence>
<evidence type="ECO:0000313" key="4">
    <source>
        <dbReference type="Proteomes" id="UP000559256"/>
    </source>
</evidence>
<dbReference type="Proteomes" id="UP000559256">
    <property type="component" value="Unassembled WGS sequence"/>
</dbReference>
<gene>
    <name evidence="3" type="ORF">D9758_010393</name>
</gene>
<dbReference type="GO" id="GO:0008270">
    <property type="term" value="F:zinc ion binding"/>
    <property type="evidence" value="ECO:0007669"/>
    <property type="project" value="InterPro"/>
</dbReference>
<reference evidence="3 4" key="1">
    <citation type="journal article" date="2020" name="ISME J.">
        <title>Uncovering the hidden diversity of litter-decomposition mechanisms in mushroom-forming fungi.</title>
        <authorList>
            <person name="Floudas D."/>
            <person name="Bentzer J."/>
            <person name="Ahren D."/>
            <person name="Johansson T."/>
            <person name="Persson P."/>
            <person name="Tunlid A."/>
        </authorList>
    </citation>
    <scope>NUCLEOTIDE SEQUENCE [LARGE SCALE GENOMIC DNA]</scope>
    <source>
        <strain evidence="3 4">CBS 291.85</strain>
    </source>
</reference>
<dbReference type="InterPro" id="IPR007219">
    <property type="entry name" value="XnlR_reg_dom"/>
</dbReference>
<dbReference type="GO" id="GO:0003677">
    <property type="term" value="F:DNA binding"/>
    <property type="evidence" value="ECO:0007669"/>
    <property type="project" value="InterPro"/>
</dbReference>
<protein>
    <recommendedName>
        <fullName evidence="2">Xylanolytic transcriptional activator regulatory domain-containing protein</fullName>
    </recommendedName>
</protein>
<dbReference type="Pfam" id="PF04082">
    <property type="entry name" value="Fungal_trans"/>
    <property type="match status" value="1"/>
</dbReference>
<name>A0A8H5FVK9_9AGAR</name>
<keyword evidence="1" id="KW-0539">Nucleus</keyword>
<dbReference type="PANTHER" id="PTHR46910">
    <property type="entry name" value="TRANSCRIPTION FACTOR PDR1"/>
    <property type="match status" value="1"/>
</dbReference>
<evidence type="ECO:0000256" key="1">
    <source>
        <dbReference type="ARBA" id="ARBA00023242"/>
    </source>
</evidence>
<feature type="domain" description="Xylanolytic transcriptional activator regulatory" evidence="2">
    <location>
        <begin position="346"/>
        <end position="421"/>
    </location>
</feature>
<organism evidence="3 4">
    <name type="scientific">Tetrapyrgos nigripes</name>
    <dbReference type="NCBI Taxonomy" id="182062"/>
    <lineage>
        <taxon>Eukaryota</taxon>
        <taxon>Fungi</taxon>
        <taxon>Dikarya</taxon>
        <taxon>Basidiomycota</taxon>
        <taxon>Agaricomycotina</taxon>
        <taxon>Agaricomycetes</taxon>
        <taxon>Agaricomycetidae</taxon>
        <taxon>Agaricales</taxon>
        <taxon>Marasmiineae</taxon>
        <taxon>Marasmiaceae</taxon>
        <taxon>Tetrapyrgos</taxon>
    </lineage>
</organism>
<evidence type="ECO:0000259" key="2">
    <source>
        <dbReference type="SMART" id="SM00906"/>
    </source>
</evidence>
<dbReference type="OrthoDB" id="4456959at2759"/>
<dbReference type="EMBL" id="JAACJM010000073">
    <property type="protein sequence ID" value="KAF5350771.1"/>
    <property type="molecule type" value="Genomic_DNA"/>
</dbReference>
<evidence type="ECO:0000313" key="3">
    <source>
        <dbReference type="EMBL" id="KAF5350771.1"/>
    </source>
</evidence>
<dbReference type="InterPro" id="IPR050987">
    <property type="entry name" value="AtrR-like"/>
</dbReference>